<evidence type="ECO:0000313" key="2">
    <source>
        <dbReference type="Proteomes" id="UP001454086"/>
    </source>
</evidence>
<dbReference type="Proteomes" id="UP001454086">
    <property type="component" value="Unassembled WGS sequence"/>
</dbReference>
<organism evidence="1 2">
    <name type="scientific">Enterocloster hominis</name>
    <name type="common">ex Hitch et al. 2024</name>
    <dbReference type="NCBI Taxonomy" id="1917870"/>
    <lineage>
        <taxon>Bacteria</taxon>
        <taxon>Bacillati</taxon>
        <taxon>Bacillota</taxon>
        <taxon>Clostridia</taxon>
        <taxon>Lachnospirales</taxon>
        <taxon>Lachnospiraceae</taxon>
        <taxon>Enterocloster</taxon>
    </lineage>
</organism>
<dbReference type="InterPro" id="IPR027417">
    <property type="entry name" value="P-loop_NTPase"/>
</dbReference>
<reference evidence="1 2" key="1">
    <citation type="submission" date="2024-03" db="EMBL/GenBank/DDBJ databases">
        <title>Human intestinal bacterial collection.</title>
        <authorList>
            <person name="Pauvert C."/>
            <person name="Hitch T.C.A."/>
            <person name="Clavel T."/>
        </authorList>
    </citation>
    <scope>NUCLEOTIDE SEQUENCE [LARGE SCALE GENOMIC DNA]</scope>
    <source>
        <strain evidence="1 2">CLA-SR-H021</strain>
    </source>
</reference>
<gene>
    <name evidence="1" type="ORF">WMQ36_11925</name>
</gene>
<dbReference type="RefSeq" id="WP_050927384.1">
    <property type="nucleotide sequence ID" value="NZ_JBBMFM010000039.1"/>
</dbReference>
<protein>
    <submittedName>
        <fullName evidence="1">AAA family ATPase</fullName>
    </submittedName>
</protein>
<dbReference type="Gene3D" id="3.40.50.300">
    <property type="entry name" value="P-loop containing nucleotide triphosphate hydrolases"/>
    <property type="match status" value="1"/>
</dbReference>
<dbReference type="EMBL" id="JBBMFM010000039">
    <property type="protein sequence ID" value="MEQ2425687.1"/>
    <property type="molecule type" value="Genomic_DNA"/>
</dbReference>
<name>A0ABV1D5L2_9FIRM</name>
<sequence length="193" mass="22311">MIILIAGCSHTGKTFLAQRLLERLGYPYLSMDHLKMGLIRSGMTNLTPADDEGLVSYLWPMVREIIKTAIENRQNLIVEGCYIPFDWKEGFGPEYQKEILYGCLIMTSTYIRSHFKDILSYAGIIEQRMDDSYWTMQRLLKENGRYLEQCRKSGCPYTLINDDYIRNTDALVSRLEAEAGACGTNMEHRRKNT</sequence>
<proteinExistence type="predicted"/>
<keyword evidence="2" id="KW-1185">Reference proteome</keyword>
<accession>A0ABV1D5L2</accession>
<evidence type="ECO:0000313" key="1">
    <source>
        <dbReference type="EMBL" id="MEQ2425687.1"/>
    </source>
</evidence>
<comment type="caution">
    <text evidence="1">The sequence shown here is derived from an EMBL/GenBank/DDBJ whole genome shotgun (WGS) entry which is preliminary data.</text>
</comment>
<dbReference type="SUPFAM" id="SSF52540">
    <property type="entry name" value="P-loop containing nucleoside triphosphate hydrolases"/>
    <property type="match status" value="1"/>
</dbReference>